<name>A0A0B2AIE2_9MICC</name>
<gene>
    <name evidence="9" type="ORF">LK10_15935</name>
</gene>
<dbReference type="InterPro" id="IPR036259">
    <property type="entry name" value="MFS_trans_sf"/>
</dbReference>
<evidence type="ECO:0000259" key="8">
    <source>
        <dbReference type="PROSITE" id="PS50850"/>
    </source>
</evidence>
<accession>A0A0B2AIE2</accession>
<evidence type="ECO:0000256" key="1">
    <source>
        <dbReference type="ARBA" id="ARBA00004651"/>
    </source>
</evidence>
<dbReference type="Pfam" id="PF07690">
    <property type="entry name" value="MFS_1"/>
    <property type="match status" value="1"/>
</dbReference>
<feature type="transmembrane region" description="Helical" evidence="7">
    <location>
        <begin position="278"/>
        <end position="301"/>
    </location>
</feature>
<dbReference type="PANTHER" id="PTHR43045:SF1">
    <property type="entry name" value="SHIKIMATE TRANSPORTER"/>
    <property type="match status" value="1"/>
</dbReference>
<keyword evidence="3" id="KW-1003">Cell membrane</keyword>
<keyword evidence="2" id="KW-0813">Transport</keyword>
<dbReference type="Gene3D" id="1.20.1250.20">
    <property type="entry name" value="MFS general substrate transporter like domains"/>
    <property type="match status" value="2"/>
</dbReference>
<evidence type="ECO:0000256" key="4">
    <source>
        <dbReference type="ARBA" id="ARBA00022692"/>
    </source>
</evidence>
<feature type="transmembrane region" description="Helical" evidence="7">
    <location>
        <begin position="377"/>
        <end position="397"/>
    </location>
</feature>
<dbReference type="PROSITE" id="PS50850">
    <property type="entry name" value="MFS"/>
    <property type="match status" value="1"/>
</dbReference>
<proteinExistence type="predicted"/>
<dbReference type="PROSITE" id="PS00217">
    <property type="entry name" value="SUGAR_TRANSPORT_2"/>
    <property type="match status" value="1"/>
</dbReference>
<dbReference type="Proteomes" id="UP000030982">
    <property type="component" value="Unassembled WGS sequence"/>
</dbReference>
<keyword evidence="10" id="KW-1185">Reference proteome</keyword>
<reference evidence="9 10" key="1">
    <citation type="submission" date="2014-09" db="EMBL/GenBank/DDBJ databases">
        <title>Genome sequence of Sinomonas sp. MUSC 117.</title>
        <authorList>
            <person name="Lee L.-H."/>
        </authorList>
    </citation>
    <scope>NUCLEOTIDE SEQUENCE [LARGE SCALE GENOMIC DNA]</scope>
    <source>
        <strain evidence="9 10">MUSC 117</strain>
    </source>
</reference>
<feature type="transmembrane region" description="Helical" evidence="7">
    <location>
        <begin position="403"/>
        <end position="421"/>
    </location>
</feature>
<keyword evidence="5 7" id="KW-1133">Transmembrane helix</keyword>
<feature type="transmembrane region" description="Helical" evidence="7">
    <location>
        <begin position="333"/>
        <end position="357"/>
    </location>
</feature>
<feature type="transmembrane region" description="Helical" evidence="7">
    <location>
        <begin position="51"/>
        <end position="74"/>
    </location>
</feature>
<feature type="transmembrane region" description="Helical" evidence="7">
    <location>
        <begin position="110"/>
        <end position="130"/>
    </location>
</feature>
<evidence type="ECO:0000256" key="2">
    <source>
        <dbReference type="ARBA" id="ARBA00022448"/>
    </source>
</evidence>
<dbReference type="PANTHER" id="PTHR43045">
    <property type="entry name" value="SHIKIMATE TRANSPORTER"/>
    <property type="match status" value="1"/>
</dbReference>
<feature type="domain" description="Major facilitator superfamily (MFS) profile" evidence="8">
    <location>
        <begin position="13"/>
        <end position="422"/>
    </location>
</feature>
<evidence type="ECO:0000256" key="3">
    <source>
        <dbReference type="ARBA" id="ARBA00022475"/>
    </source>
</evidence>
<keyword evidence="6 7" id="KW-0472">Membrane</keyword>
<evidence type="ECO:0000256" key="7">
    <source>
        <dbReference type="SAM" id="Phobius"/>
    </source>
</evidence>
<dbReference type="GO" id="GO:0005886">
    <property type="term" value="C:plasma membrane"/>
    <property type="evidence" value="ECO:0007669"/>
    <property type="project" value="UniProtKB-SubCell"/>
</dbReference>
<comment type="caution">
    <text evidence="9">The sequence shown here is derived from an EMBL/GenBank/DDBJ whole genome shotgun (WGS) entry which is preliminary data.</text>
</comment>
<evidence type="ECO:0000256" key="5">
    <source>
        <dbReference type="ARBA" id="ARBA00022989"/>
    </source>
</evidence>
<protein>
    <recommendedName>
        <fullName evidence="8">Major facilitator superfamily (MFS) profile domain-containing protein</fullName>
    </recommendedName>
</protein>
<evidence type="ECO:0000313" key="9">
    <source>
        <dbReference type="EMBL" id="KHL01492.1"/>
    </source>
</evidence>
<keyword evidence="4 7" id="KW-0812">Transmembrane</keyword>
<feature type="transmembrane region" description="Helical" evidence="7">
    <location>
        <begin position="151"/>
        <end position="174"/>
    </location>
</feature>
<dbReference type="AlphaFoldDB" id="A0A0B2AIE2"/>
<dbReference type="InterPro" id="IPR020846">
    <property type="entry name" value="MFS_dom"/>
</dbReference>
<dbReference type="GO" id="GO:0022857">
    <property type="term" value="F:transmembrane transporter activity"/>
    <property type="evidence" value="ECO:0007669"/>
    <property type="project" value="InterPro"/>
</dbReference>
<dbReference type="EMBL" id="JTDL01000141">
    <property type="protein sequence ID" value="KHL01492.1"/>
    <property type="molecule type" value="Genomic_DNA"/>
</dbReference>
<organism evidence="9 10">
    <name type="scientific">Sinomonas humi</name>
    <dbReference type="NCBI Taxonomy" id="1338436"/>
    <lineage>
        <taxon>Bacteria</taxon>
        <taxon>Bacillati</taxon>
        <taxon>Actinomycetota</taxon>
        <taxon>Actinomycetes</taxon>
        <taxon>Micrococcales</taxon>
        <taxon>Micrococcaceae</taxon>
        <taxon>Sinomonas</taxon>
    </lineage>
</organism>
<feature type="transmembrane region" description="Helical" evidence="7">
    <location>
        <begin position="86"/>
        <end position="104"/>
    </location>
</feature>
<evidence type="ECO:0000313" key="10">
    <source>
        <dbReference type="Proteomes" id="UP000030982"/>
    </source>
</evidence>
<evidence type="ECO:0000256" key="6">
    <source>
        <dbReference type="ARBA" id="ARBA00023136"/>
    </source>
</evidence>
<feature type="transmembrane region" description="Helical" evidence="7">
    <location>
        <begin position="308"/>
        <end position="327"/>
    </location>
</feature>
<dbReference type="SUPFAM" id="SSF103473">
    <property type="entry name" value="MFS general substrate transporter"/>
    <property type="match status" value="1"/>
</dbReference>
<feature type="transmembrane region" description="Helical" evidence="7">
    <location>
        <begin position="243"/>
        <end position="266"/>
    </location>
</feature>
<sequence length="431" mass="46041">MQVRARRGQQGRLLFAGVASQSIEYYDFFVYGTAASLVLNTQFFPSADPVVGVLAAFATFAVGFAGRPIGAAVFGHIGDRFGRKPALLLAILIMASSTMLIGFLPGYGTIGVAAPIILALLRILQGISLGGQWAGSTLLSIEHAPANRRGLFGSLPQVGVSVGMVAGTLVFLFMGQVTTNEQFLAWGWRIPFLLTVVMFPVAYIVHRHIEDTPQFQEVEAKLNERMRAPRSSVLQVLRQPQQVLLIAFAYLPPTIMFYVVSTGLLQYAVSDLHLAKDLMLFVVMISMAAFAAGTIFFAWLSDKVGRRWLYAAGAAVTGVWGFVMFPLAETRSFALLTLAACVGMIAVGMMFGPGAALWAEMFPTGVRYSGISLGTQLANVIGGGLAPFIMVALLAATHTTVSVGAYVALGSVLSLLALAMLRAPREVAKHA</sequence>
<feature type="transmembrane region" description="Helical" evidence="7">
    <location>
        <begin position="186"/>
        <end position="205"/>
    </location>
</feature>
<dbReference type="InterPro" id="IPR011701">
    <property type="entry name" value="MFS"/>
</dbReference>
<dbReference type="CDD" id="cd17369">
    <property type="entry name" value="MFS_ShiA_like"/>
    <property type="match status" value="1"/>
</dbReference>
<dbReference type="InterPro" id="IPR005829">
    <property type="entry name" value="Sugar_transporter_CS"/>
</dbReference>
<feature type="transmembrane region" description="Helical" evidence="7">
    <location>
        <begin position="12"/>
        <end position="31"/>
    </location>
</feature>
<comment type="subcellular location">
    <subcellularLocation>
        <location evidence="1">Cell membrane</location>
        <topology evidence="1">Multi-pass membrane protein</topology>
    </subcellularLocation>
</comment>